<evidence type="ECO:0000259" key="1">
    <source>
        <dbReference type="Pfam" id="PF18008"/>
    </source>
</evidence>
<sequence>YDTFYMLEDIDEELLLVLKRFKGYLVKKQEKVANMEGYLMRSIIAELEEMHSTIMRRKNMENNPLSLFN</sequence>
<protein>
    <submittedName>
        <fullName evidence="2">Replication protein A</fullName>
    </submittedName>
</protein>
<organism evidence="2">
    <name type="scientific">Staphylococcus aureus</name>
    <dbReference type="NCBI Taxonomy" id="1280"/>
    <lineage>
        <taxon>Bacteria</taxon>
        <taxon>Bacillati</taxon>
        <taxon>Bacillota</taxon>
        <taxon>Bacilli</taxon>
        <taxon>Bacillales</taxon>
        <taxon>Staphylococcaceae</taxon>
        <taxon>Staphylococcus</taxon>
    </lineage>
</organism>
<geneLocation type="plasmid" evidence="2">
    <name>pSALNP58</name>
</geneLocation>
<name>A0A517JZH3_STAAU</name>
<dbReference type="AlphaFoldDB" id="A0A517JZH3"/>
<accession>A0A517JZH3</accession>
<gene>
    <name evidence="2" type="ORF">FP485_14050</name>
</gene>
<feature type="non-terminal residue" evidence="2">
    <location>
        <position position="1"/>
    </location>
</feature>
<evidence type="ECO:0000313" key="2">
    <source>
        <dbReference type="EMBL" id="QDS56465.1"/>
    </source>
</evidence>
<keyword evidence="2" id="KW-0614">Plasmid</keyword>
<dbReference type="InterPro" id="IPR041151">
    <property type="entry name" value="Bac_RepA_C"/>
</dbReference>
<proteinExistence type="predicted"/>
<reference evidence="2" key="1">
    <citation type="submission" date="2019-07" db="EMBL/GenBank/DDBJ databases">
        <title>Comparative genomics of plasmid bearing Staphylococcus aureus strains isolated from various retail meats.</title>
        <authorList>
            <person name="Neyaz L."/>
            <person name="Karki A.B."/>
            <person name="Fakhr M.K."/>
        </authorList>
    </citation>
    <scope>NUCLEOTIDE SEQUENCE</scope>
    <source>
        <strain evidence="2">B9-22D</strain>
        <plasmid evidence="2">pSALNP58</plasmid>
    </source>
</reference>
<dbReference type="Pfam" id="PF18008">
    <property type="entry name" value="Bac_RepA_C"/>
    <property type="match status" value="1"/>
</dbReference>
<feature type="domain" description="Replication initiator protein A C-terminal" evidence="1">
    <location>
        <begin position="4"/>
        <end position="51"/>
    </location>
</feature>
<dbReference type="EMBL" id="CP042105">
    <property type="protein sequence ID" value="QDS56465.1"/>
    <property type="molecule type" value="Genomic_DNA"/>
</dbReference>